<dbReference type="AlphaFoldDB" id="A0AB39C004"/>
<reference evidence="1" key="1">
    <citation type="submission" date="2024-07" db="EMBL/GenBank/DDBJ databases">
        <title>Identification and characteristics of an arsenic-resistant bacterial isolate, which belongs to a novel species.</title>
        <authorList>
            <person name="Juszczyk A."/>
            <person name="Kowalczyk A."/>
            <person name="Was K."/>
            <person name="Kosowicz W."/>
            <person name="Budzyn A."/>
            <person name="Latowski D."/>
        </authorList>
    </citation>
    <scope>NUCLEOTIDE SEQUENCE</scope>
    <source>
        <strain evidence="1">As8PL</strain>
    </source>
</reference>
<dbReference type="Pfam" id="PF26349">
    <property type="entry name" value="YoqH"/>
    <property type="match status" value="1"/>
</dbReference>
<proteinExistence type="predicted"/>
<evidence type="ECO:0000313" key="1">
    <source>
        <dbReference type="EMBL" id="XDI38915.1"/>
    </source>
</evidence>
<gene>
    <name evidence="1" type="ORF">AB3N04_05945</name>
</gene>
<sequence>MSIMVTLPQPQVFGNFDKYTGEIIIPGTGSFGNQLFATPEDPPTWSSRIELPTAASVTPNSRVLVRPFNSLTGTSGAPVLEGIILAGNCQ</sequence>
<dbReference type="RefSeq" id="WP_368506114.1">
    <property type="nucleotide sequence ID" value="NZ_CP162551.1"/>
</dbReference>
<organism evidence="1">
    <name type="scientific">Alkalihalophilus sp. As8PL</name>
    <dbReference type="NCBI Taxonomy" id="3237103"/>
    <lineage>
        <taxon>Bacteria</taxon>
        <taxon>Bacillati</taxon>
        <taxon>Bacillota</taxon>
        <taxon>Bacilli</taxon>
        <taxon>Bacillales</taxon>
        <taxon>Bacillaceae</taxon>
        <taxon>Alkalihalophilus</taxon>
    </lineage>
</organism>
<name>A0AB39C004_9BACI</name>
<dbReference type="InterPro" id="IPR058968">
    <property type="entry name" value="YoqH-like"/>
</dbReference>
<accession>A0AB39C004</accession>
<protein>
    <submittedName>
        <fullName evidence="1">Uncharacterized protein</fullName>
    </submittedName>
</protein>
<dbReference type="EMBL" id="CP162551">
    <property type="protein sequence ID" value="XDI38915.1"/>
    <property type="molecule type" value="Genomic_DNA"/>
</dbReference>